<organism evidence="1 2">
    <name type="scientific">Aminobacter ciceronei</name>
    <dbReference type="NCBI Taxonomy" id="150723"/>
    <lineage>
        <taxon>Bacteria</taxon>
        <taxon>Pseudomonadati</taxon>
        <taxon>Pseudomonadota</taxon>
        <taxon>Alphaproteobacteria</taxon>
        <taxon>Hyphomicrobiales</taxon>
        <taxon>Phyllobacteriaceae</taxon>
        <taxon>Aminobacter</taxon>
    </lineage>
</organism>
<dbReference type="EMBL" id="JACJHZ010000018">
    <property type="protein sequence ID" value="MBA9021775.1"/>
    <property type="molecule type" value="Genomic_DNA"/>
</dbReference>
<proteinExistence type="predicted"/>
<protein>
    <recommendedName>
        <fullName evidence="3">ApeA N-terminal domain-containing protein</fullName>
    </recommendedName>
</protein>
<evidence type="ECO:0000313" key="1">
    <source>
        <dbReference type="EMBL" id="MBA9021775.1"/>
    </source>
</evidence>
<comment type="caution">
    <text evidence="1">The sequence shown here is derived from an EMBL/GenBank/DDBJ whole genome shotgun (WGS) entry which is preliminary data.</text>
</comment>
<dbReference type="Proteomes" id="UP000587524">
    <property type="component" value="Unassembled WGS sequence"/>
</dbReference>
<reference evidence="1 2" key="1">
    <citation type="submission" date="2020-08" db="EMBL/GenBank/DDBJ databases">
        <title>Genomic Encyclopedia of Type Strains, Phase IV (KMG-IV): sequencing the most valuable type-strain genomes for metagenomic binning, comparative biology and taxonomic classification.</title>
        <authorList>
            <person name="Goeker M."/>
        </authorList>
    </citation>
    <scope>NUCLEOTIDE SEQUENCE [LARGE SCALE GENOMIC DNA]</scope>
    <source>
        <strain evidence="1 2">DSM 17455</strain>
    </source>
</reference>
<dbReference type="RefSeq" id="WP_182574977.1">
    <property type="nucleotide sequence ID" value="NZ_JACJHY010000018.1"/>
</dbReference>
<sequence>MEFEKAAEAFRRKELELDFATITIAQCTETEPVTYTGPGYFRQDASGKLEVKCYAATTPQMGIAAFNRQMRSSSGSLYGEDDHYRTSAIDHAGHEWEASPSLLGSSISFVTDASVMTLAPRRFIRRLGWRDSASRLRLEFFGQRERNWTALFGAHDIEYSEGQRLALTIERGADEAVVVTASSQGGLPASLEMRLVEALQFVLSLDLHVDISDSAGDGKRTAELRATGTRPSRINPYPPLNTRSPGNTAPIITLLQHYLRYALAAPIADAWHPCSAHLAHARQASANSLEAWEVGLSVAVEGIANLIPAEVPSETVDYGTLRKELTAWLGERSYPETLVNRIGGMLGGLEMVRPKDRMMGLVNRGAVSKNDIAAWVRVRNTAVHTRQITTSDLEDNELQRRFDQLHRVYRLMHGMVFHLIGYSGPYSNYAERGFPEAAFPMVADPAASAGAPV</sequence>
<keyword evidence="2" id="KW-1185">Reference proteome</keyword>
<evidence type="ECO:0008006" key="3">
    <source>
        <dbReference type="Google" id="ProtNLM"/>
    </source>
</evidence>
<name>A0ABR6C9T5_9HYPH</name>
<evidence type="ECO:0000313" key="2">
    <source>
        <dbReference type="Proteomes" id="UP000587524"/>
    </source>
</evidence>
<accession>A0ABR6C9T5</accession>
<gene>
    <name evidence="1" type="ORF">HNQ97_003784</name>
</gene>